<proteinExistence type="inferred from homology"/>
<organism evidence="2 3">
    <name type="scientific">Pseudaquabacterium rugosum</name>
    <dbReference type="NCBI Taxonomy" id="2984194"/>
    <lineage>
        <taxon>Bacteria</taxon>
        <taxon>Pseudomonadati</taxon>
        <taxon>Pseudomonadota</taxon>
        <taxon>Betaproteobacteria</taxon>
        <taxon>Burkholderiales</taxon>
        <taxon>Sphaerotilaceae</taxon>
        <taxon>Pseudaquabacterium</taxon>
    </lineage>
</organism>
<dbReference type="PANTHER" id="PTHR23408:SF3">
    <property type="entry name" value="METHYLMALONIC ACIDURIA TYPE A PROTEIN, MITOCHONDRIAL"/>
    <property type="match status" value="1"/>
</dbReference>
<protein>
    <submittedName>
        <fullName evidence="2">Methylmalonyl Co-A mutase-associated GTPase MeaB</fullName>
        <ecNumber evidence="2">3.6.5.-</ecNumber>
    </submittedName>
</protein>
<reference evidence="2 3" key="1">
    <citation type="submission" date="2024-04" db="EMBL/GenBank/DDBJ databases">
        <title>Novel species of the genus Ideonella isolated from streams.</title>
        <authorList>
            <person name="Lu H."/>
        </authorList>
    </citation>
    <scope>NUCLEOTIDE SEQUENCE [LARGE SCALE GENOMIC DNA]</scope>
    <source>
        <strain evidence="2 3">BYS139W</strain>
    </source>
</reference>
<dbReference type="EC" id="3.6.5.-" evidence="2"/>
<dbReference type="InterPro" id="IPR005129">
    <property type="entry name" value="GTPase_ArgK"/>
</dbReference>
<comment type="caution">
    <text evidence="2">The sequence shown here is derived from an EMBL/GenBank/DDBJ whole genome shotgun (WGS) entry which is preliminary data.</text>
</comment>
<evidence type="ECO:0000256" key="1">
    <source>
        <dbReference type="ARBA" id="ARBA00009625"/>
    </source>
</evidence>
<dbReference type="EMBL" id="JBBUTF010000017">
    <property type="protein sequence ID" value="MEK8027799.1"/>
    <property type="molecule type" value="Genomic_DNA"/>
</dbReference>
<dbReference type="SUPFAM" id="SSF52540">
    <property type="entry name" value="P-loop containing nucleoside triphosphate hydrolases"/>
    <property type="match status" value="1"/>
</dbReference>
<dbReference type="PANTHER" id="PTHR23408">
    <property type="entry name" value="METHYLMALONYL-COA MUTASE"/>
    <property type="match status" value="1"/>
</dbReference>
<gene>
    <name evidence="2" type="primary">meaB</name>
    <name evidence="2" type="ORF">AACH11_17690</name>
</gene>
<sequence length="365" mass="38663">MNRAGALPAADPAAVVHPPLPAAEAALRDAVLGPPGPAQRRAVAKTITLLESTRADHRLRADALLDALLPHAGRSLRLGISGVPGVGKSTFIEALGLYLCGLGHRVAVLAVDPSSTVSGGSILGDKTRMEQLSVHPQAYIRPSPSSGTLGGVAEKTRESLLVCEAAGHDIVLVETVGVGQSETAVAGMCDLFCLLQLPNAGDDLQAIKKGVMELADLVVINKADLDEAAATRARAHITSALRLIGLHGRARAPDRGDEDTTATPPLDALWQPQVLQLSALKGAGLTDFWSVVRRFQQTQRANGQLAARRQQQDLAWMWERIDAGLKQRFRAQAAVRDALPDHARAVREGRMAASVAARRLLDLYG</sequence>
<keyword evidence="3" id="KW-1185">Reference proteome</keyword>
<dbReference type="Gene3D" id="1.20.5.170">
    <property type="match status" value="1"/>
</dbReference>
<dbReference type="CDD" id="cd03114">
    <property type="entry name" value="MMAA-like"/>
    <property type="match status" value="1"/>
</dbReference>
<dbReference type="Proteomes" id="UP001368500">
    <property type="component" value="Unassembled WGS sequence"/>
</dbReference>
<name>A0ABU9BDE7_9BURK</name>
<keyword evidence="2" id="KW-0378">Hydrolase</keyword>
<dbReference type="GO" id="GO:0016787">
    <property type="term" value="F:hydrolase activity"/>
    <property type="evidence" value="ECO:0007669"/>
    <property type="project" value="UniProtKB-KW"/>
</dbReference>
<comment type="similarity">
    <text evidence="1">Belongs to the SIMIBI class G3E GTPase family. ArgK/MeaB subfamily.</text>
</comment>
<evidence type="ECO:0000313" key="3">
    <source>
        <dbReference type="Proteomes" id="UP001368500"/>
    </source>
</evidence>
<dbReference type="NCBIfam" id="TIGR00750">
    <property type="entry name" value="lao"/>
    <property type="match status" value="1"/>
</dbReference>
<dbReference type="NCBIfam" id="NF006958">
    <property type="entry name" value="PRK09435.1"/>
    <property type="match status" value="1"/>
</dbReference>
<dbReference type="RefSeq" id="WP_341375582.1">
    <property type="nucleotide sequence ID" value="NZ_JBBUTF010000017.1"/>
</dbReference>
<dbReference type="InterPro" id="IPR027417">
    <property type="entry name" value="P-loop_NTPase"/>
</dbReference>
<accession>A0ABU9BDE7</accession>
<evidence type="ECO:0000313" key="2">
    <source>
        <dbReference type="EMBL" id="MEK8027799.1"/>
    </source>
</evidence>
<dbReference type="Gene3D" id="1.10.287.130">
    <property type="match status" value="1"/>
</dbReference>
<dbReference type="Pfam" id="PF03308">
    <property type="entry name" value="MeaB"/>
    <property type="match status" value="1"/>
</dbReference>
<dbReference type="Gene3D" id="3.40.50.300">
    <property type="entry name" value="P-loop containing nucleotide triphosphate hydrolases"/>
    <property type="match status" value="1"/>
</dbReference>